<name>A0A075MLW8_9ARCH</name>
<dbReference type="EMBL" id="CP007174">
    <property type="protein sequence ID" value="AIF82130.1"/>
    <property type="molecule type" value="Genomic_DNA"/>
</dbReference>
<dbReference type="InterPro" id="IPR050962">
    <property type="entry name" value="Phosphate-bind_PstS"/>
</dbReference>
<dbReference type="Pfam" id="PF12849">
    <property type="entry name" value="PBP_like_2"/>
    <property type="match status" value="1"/>
</dbReference>
<dbReference type="InterPro" id="IPR005673">
    <property type="entry name" value="ABC_phos-bd_PstS"/>
</dbReference>
<keyword evidence="4" id="KW-1133">Transmembrane helix</keyword>
<evidence type="ECO:0000259" key="5">
    <source>
        <dbReference type="Pfam" id="PF12849"/>
    </source>
</evidence>
<proteinExistence type="inferred from homology"/>
<reference evidence="6 7" key="1">
    <citation type="journal article" date="2014" name="PLoS ONE">
        <title>Genome Sequence of Candidatus Nitrososphaera evergladensis from Group I.1b Enriched from Everglades Soil Reveals Novel Genomic Features of the Ammonia-Oxidizing Archaea.</title>
        <authorList>
            <person name="Zhalnina K.V."/>
            <person name="Dias R."/>
            <person name="Leonard M.T."/>
            <person name="Dorr de Quadros P."/>
            <person name="Camargo F.A."/>
            <person name="Drew J.C."/>
            <person name="Farmerie W.G."/>
            <person name="Daroub S.H."/>
            <person name="Triplett E.W."/>
        </authorList>
    </citation>
    <scope>NUCLEOTIDE SEQUENCE [LARGE SCALE GENOMIC DNA]</scope>
    <source>
        <strain evidence="6 7">SR1</strain>
    </source>
</reference>
<dbReference type="eggNOG" id="arCOG00213">
    <property type="taxonomic scope" value="Archaea"/>
</dbReference>
<dbReference type="HOGENOM" id="CLU_034528_2_0_2"/>
<dbReference type="AlphaFoldDB" id="A0A075MLW8"/>
<dbReference type="GO" id="GO:0043190">
    <property type="term" value="C:ATP-binding cassette (ABC) transporter complex"/>
    <property type="evidence" value="ECO:0007669"/>
    <property type="project" value="InterPro"/>
</dbReference>
<dbReference type="GO" id="GO:0035435">
    <property type="term" value="P:phosphate ion transmembrane transport"/>
    <property type="evidence" value="ECO:0007669"/>
    <property type="project" value="InterPro"/>
</dbReference>
<keyword evidence="4" id="KW-0472">Membrane</keyword>
<evidence type="ECO:0000256" key="4">
    <source>
        <dbReference type="SAM" id="Phobius"/>
    </source>
</evidence>
<keyword evidence="4" id="KW-0812">Transmembrane</keyword>
<keyword evidence="7" id="KW-1185">Reference proteome</keyword>
<evidence type="ECO:0000256" key="1">
    <source>
        <dbReference type="ARBA" id="ARBA00008725"/>
    </source>
</evidence>
<sequence length="514" mass="53668">MHGVGKRTTMIVIAGFFAAVLAMMPMLSAYAQGKIVIDGAGATFPFPLIDTWRVQYQKVNSDVSLNYQSIGSGGGVKQFTEKTVDFGASDAPLTESERGALPGPAVHIPETIGSVVAAYNVPGVEKGLKLTGPVLADIYLGKIKKWNDPQIASENSGVNLPNRDIVVVRRADGSGTTFVWTSYLATVSQEWKDKVGAGKSVEWPVGVGAPGNEGVSNTIGQTPYSLGYVELSYALTTGMDYASIKNKAGNFVEPTLDSTKAAVEAGATSLPAGDASWANVSLLDASGDNSYPIASFSYLLLYKEMSTSPKVDSAQKAKAIVDFIAWAIGPEGQKHAEQLSYVPLPDNVVKLNMQTLGSLTYKSQPVLQQQQQQASDTTVSATFEGKSYPVKVSSSSSAKVTSVAVNAAGQSIDVGFDKPGDVELTLPKAMIDGIQVVSAGGKEVSFQQVGSTATETTIKFTVPDGSAGPVSIKGASVVPEFGVVSALVLAVSLVAVIGIARFKGQASFFGLGRL</sequence>
<gene>
    <name evidence="6" type="ORF">NTE_00046</name>
</gene>
<dbReference type="eggNOG" id="arCOG08033">
    <property type="taxonomic scope" value="Archaea"/>
</dbReference>
<dbReference type="STRING" id="1459636.NTE_00046"/>
<dbReference type="CDD" id="cd13565">
    <property type="entry name" value="PBP2_PstS"/>
    <property type="match status" value="1"/>
</dbReference>
<evidence type="ECO:0000256" key="2">
    <source>
        <dbReference type="ARBA" id="ARBA00022448"/>
    </source>
</evidence>
<dbReference type="KEGG" id="nev:NTE_00046"/>
<feature type="transmembrane region" description="Helical" evidence="4">
    <location>
        <begin position="481"/>
        <end position="500"/>
    </location>
</feature>
<protein>
    <submittedName>
        <fullName evidence="6">Phosphate ABC transporter, phosphate-binding protein</fullName>
    </submittedName>
</protein>
<comment type="similarity">
    <text evidence="1">Belongs to the PstS family.</text>
</comment>
<dbReference type="Proteomes" id="UP000028194">
    <property type="component" value="Chromosome"/>
</dbReference>
<dbReference type="InterPro" id="IPR024370">
    <property type="entry name" value="PBP_domain"/>
</dbReference>
<evidence type="ECO:0000256" key="3">
    <source>
        <dbReference type="ARBA" id="ARBA00022592"/>
    </source>
</evidence>
<evidence type="ECO:0000313" key="7">
    <source>
        <dbReference type="Proteomes" id="UP000028194"/>
    </source>
</evidence>
<keyword evidence="2" id="KW-0813">Transport</keyword>
<dbReference type="NCBIfam" id="TIGR00975">
    <property type="entry name" value="3a0107s03"/>
    <property type="match status" value="1"/>
</dbReference>
<accession>A0A075MLW8</accession>
<evidence type="ECO:0000313" key="6">
    <source>
        <dbReference type="EMBL" id="AIF82130.1"/>
    </source>
</evidence>
<dbReference type="PANTHER" id="PTHR42996:SF1">
    <property type="entry name" value="PHOSPHATE-BINDING PROTEIN PSTS"/>
    <property type="match status" value="1"/>
</dbReference>
<keyword evidence="3" id="KW-0592">Phosphate transport</keyword>
<feature type="domain" description="PBP" evidence="5">
    <location>
        <begin position="29"/>
        <end position="329"/>
    </location>
</feature>
<dbReference type="PANTHER" id="PTHR42996">
    <property type="entry name" value="PHOSPHATE-BINDING PROTEIN PSTS"/>
    <property type="match status" value="1"/>
</dbReference>
<dbReference type="GO" id="GO:0042301">
    <property type="term" value="F:phosphate ion binding"/>
    <property type="evidence" value="ECO:0007669"/>
    <property type="project" value="InterPro"/>
</dbReference>
<organism evidence="6 7">
    <name type="scientific">Candidatus Nitrososphaera evergladensis SR1</name>
    <dbReference type="NCBI Taxonomy" id="1459636"/>
    <lineage>
        <taxon>Archaea</taxon>
        <taxon>Nitrososphaerota</taxon>
        <taxon>Nitrososphaeria</taxon>
        <taxon>Nitrososphaerales</taxon>
        <taxon>Nitrososphaeraceae</taxon>
        <taxon>Nitrososphaera</taxon>
    </lineage>
</organism>
<dbReference type="Gene3D" id="3.40.190.10">
    <property type="entry name" value="Periplasmic binding protein-like II"/>
    <property type="match status" value="2"/>
</dbReference>
<dbReference type="SUPFAM" id="SSF53850">
    <property type="entry name" value="Periplasmic binding protein-like II"/>
    <property type="match status" value="1"/>
</dbReference>